<reference evidence="5 7" key="2">
    <citation type="submission" date="2018-11" db="EMBL/GenBank/DDBJ databases">
        <authorList>
            <consortium name="Pathogen Informatics"/>
        </authorList>
    </citation>
    <scope>NUCLEOTIDE SEQUENCE [LARGE SCALE GENOMIC DNA]</scope>
</reference>
<dbReference type="WBParaSite" id="DME_0000881701-mRNA-1">
    <property type="protein sequence ID" value="DME_0000881701-mRNA-1"/>
    <property type="gene ID" value="DME_0000881701"/>
</dbReference>
<evidence type="ECO:0000256" key="1">
    <source>
        <dbReference type="ARBA" id="ARBA00023015"/>
    </source>
</evidence>
<gene>
    <name evidence="5" type="ORF">DME_LOCUS2693</name>
</gene>
<dbReference type="Proteomes" id="UP000274756">
    <property type="component" value="Unassembled WGS sequence"/>
</dbReference>
<dbReference type="SMART" id="SM00353">
    <property type="entry name" value="HLH"/>
    <property type="match status" value="1"/>
</dbReference>
<keyword evidence="7" id="KW-1185">Reference proteome</keyword>
<dbReference type="GO" id="GO:0000981">
    <property type="term" value="F:DNA-binding transcription factor activity, RNA polymerase II-specific"/>
    <property type="evidence" value="ECO:0007669"/>
    <property type="project" value="InterPro"/>
</dbReference>
<dbReference type="GO" id="GO:0046983">
    <property type="term" value="F:protein dimerization activity"/>
    <property type="evidence" value="ECO:0007669"/>
    <property type="project" value="InterPro"/>
</dbReference>
<sequence length="110" mass="12773">MLSGRDRGRQQDINEAFNQLREIIPCYPVNRKMSKQEILRGAIRYMKILEYLLECRHRWLGHVFRRKSQELTYISLLAKPCDAMALDRAAWRCITLVASGASLASKDKSC</sequence>
<dbReference type="AlphaFoldDB" id="A0A158Q615"/>
<dbReference type="PANTHER" id="PTHR13864">
    <property type="entry name" value="T-CELL ACUTE LYMPHOCYTIC LEUKEMIA/STEM CELL LEUKEMIA-RELATED"/>
    <property type="match status" value="1"/>
</dbReference>
<feature type="domain" description="BHLH" evidence="4">
    <location>
        <begin position="1"/>
        <end position="49"/>
    </location>
</feature>
<evidence type="ECO:0000256" key="2">
    <source>
        <dbReference type="ARBA" id="ARBA00023125"/>
    </source>
</evidence>
<dbReference type="PROSITE" id="PS50888">
    <property type="entry name" value="BHLH"/>
    <property type="match status" value="1"/>
</dbReference>
<proteinExistence type="predicted"/>
<dbReference type="InterPro" id="IPR040238">
    <property type="entry name" value="TAL-like"/>
</dbReference>
<dbReference type="Proteomes" id="UP000038040">
    <property type="component" value="Unplaced"/>
</dbReference>
<evidence type="ECO:0000259" key="4">
    <source>
        <dbReference type="PROSITE" id="PS50888"/>
    </source>
</evidence>
<name>A0A158Q615_DRAME</name>
<organism evidence="6 8">
    <name type="scientific">Dracunculus medinensis</name>
    <name type="common">Guinea worm</name>
    <dbReference type="NCBI Taxonomy" id="318479"/>
    <lineage>
        <taxon>Eukaryota</taxon>
        <taxon>Metazoa</taxon>
        <taxon>Ecdysozoa</taxon>
        <taxon>Nematoda</taxon>
        <taxon>Chromadorea</taxon>
        <taxon>Rhabditida</taxon>
        <taxon>Spirurina</taxon>
        <taxon>Dracunculoidea</taxon>
        <taxon>Dracunculidae</taxon>
        <taxon>Dracunculus</taxon>
    </lineage>
</organism>
<dbReference type="PANTHER" id="PTHR13864:SF15">
    <property type="entry name" value="T-CELL ACUTE LYMPHOCYTIC LEUKEMIA PROTEIN 1 HOMOLOG-RELATED"/>
    <property type="match status" value="1"/>
</dbReference>
<evidence type="ECO:0000313" key="6">
    <source>
        <dbReference type="Proteomes" id="UP000038040"/>
    </source>
</evidence>
<dbReference type="SUPFAM" id="SSF47459">
    <property type="entry name" value="HLH, helix-loop-helix DNA-binding domain"/>
    <property type="match status" value="1"/>
</dbReference>
<dbReference type="OrthoDB" id="10067827at2759"/>
<dbReference type="STRING" id="318479.A0A158Q615"/>
<keyword evidence="2" id="KW-0238">DNA-binding</keyword>
<dbReference type="InterPro" id="IPR011598">
    <property type="entry name" value="bHLH_dom"/>
</dbReference>
<evidence type="ECO:0000313" key="5">
    <source>
        <dbReference type="EMBL" id="VDN52720.1"/>
    </source>
</evidence>
<evidence type="ECO:0000313" key="7">
    <source>
        <dbReference type="Proteomes" id="UP000274756"/>
    </source>
</evidence>
<evidence type="ECO:0000313" key="8">
    <source>
        <dbReference type="WBParaSite" id="DME_0000881701-mRNA-1"/>
    </source>
</evidence>
<dbReference type="Gene3D" id="4.10.280.10">
    <property type="entry name" value="Helix-loop-helix DNA-binding domain"/>
    <property type="match status" value="1"/>
</dbReference>
<dbReference type="InterPro" id="IPR036638">
    <property type="entry name" value="HLH_DNA-bd_sf"/>
</dbReference>
<reference evidence="8" key="1">
    <citation type="submission" date="2016-04" db="UniProtKB">
        <authorList>
            <consortium name="WormBaseParasite"/>
        </authorList>
    </citation>
    <scope>IDENTIFICATION</scope>
</reference>
<accession>A0A158Q615</accession>
<keyword evidence="1" id="KW-0805">Transcription regulation</keyword>
<dbReference type="EMBL" id="UYYG01000075">
    <property type="protein sequence ID" value="VDN52720.1"/>
    <property type="molecule type" value="Genomic_DNA"/>
</dbReference>
<keyword evidence="3" id="KW-0804">Transcription</keyword>
<evidence type="ECO:0000256" key="3">
    <source>
        <dbReference type="ARBA" id="ARBA00023163"/>
    </source>
</evidence>
<dbReference type="Pfam" id="PF00010">
    <property type="entry name" value="HLH"/>
    <property type="match status" value="1"/>
</dbReference>
<protein>
    <submittedName>
        <fullName evidence="8">BHLH domain-containing protein</fullName>
    </submittedName>
</protein>
<dbReference type="GO" id="GO:0000978">
    <property type="term" value="F:RNA polymerase II cis-regulatory region sequence-specific DNA binding"/>
    <property type="evidence" value="ECO:0007669"/>
    <property type="project" value="TreeGrafter"/>
</dbReference>